<organism evidence="2">
    <name type="scientific">bioreactor metagenome</name>
    <dbReference type="NCBI Taxonomy" id="1076179"/>
    <lineage>
        <taxon>unclassified sequences</taxon>
        <taxon>metagenomes</taxon>
        <taxon>ecological metagenomes</taxon>
    </lineage>
</organism>
<feature type="region of interest" description="Disordered" evidence="1">
    <location>
        <begin position="47"/>
        <end position="68"/>
    </location>
</feature>
<evidence type="ECO:0000313" key="2">
    <source>
        <dbReference type="EMBL" id="MPN03202.1"/>
    </source>
</evidence>
<reference evidence="2" key="1">
    <citation type="submission" date="2019-08" db="EMBL/GenBank/DDBJ databases">
        <authorList>
            <person name="Kucharzyk K."/>
            <person name="Murdoch R.W."/>
            <person name="Higgins S."/>
            <person name="Loffler F."/>
        </authorList>
    </citation>
    <scope>NUCLEOTIDE SEQUENCE</scope>
</reference>
<evidence type="ECO:0000256" key="1">
    <source>
        <dbReference type="SAM" id="MobiDB-lite"/>
    </source>
</evidence>
<accession>A0A645EPK4</accession>
<dbReference type="EMBL" id="VSSQ01049131">
    <property type="protein sequence ID" value="MPN03202.1"/>
    <property type="molecule type" value="Genomic_DNA"/>
</dbReference>
<comment type="caution">
    <text evidence="2">The sequence shown here is derived from an EMBL/GenBank/DDBJ whole genome shotgun (WGS) entry which is preliminary data.</text>
</comment>
<name>A0A645EPK4_9ZZZZ</name>
<protein>
    <submittedName>
        <fullName evidence="2">Uncharacterized protein</fullName>
    </submittedName>
</protein>
<sequence>MLTGFVHGSQSIGRFARLADGHCNGMFIHKRISIAELRGDFYTGWDSSNPFQQDPPHHTGMPGSATGSNDDAIELFDTLRVQFQLRQSNSAVFKIHPAGQGVV</sequence>
<proteinExistence type="predicted"/>
<dbReference type="AlphaFoldDB" id="A0A645EPK4"/>
<gene>
    <name evidence="2" type="ORF">SDC9_150428</name>
</gene>